<evidence type="ECO:0000313" key="3">
    <source>
        <dbReference type="Ensembl" id="ENSCCNP00000028950.1"/>
    </source>
</evidence>
<proteinExistence type="predicted"/>
<feature type="chain" id="PRO_5034402700" evidence="2">
    <location>
        <begin position="24"/>
        <end position="99"/>
    </location>
</feature>
<protein>
    <submittedName>
        <fullName evidence="3">Uncharacterized protein</fullName>
    </submittedName>
</protein>
<sequence length="99" mass="11673">LPLLSTLKLFNSVFVLFFRVCNTFMNFPSVFSIDASSTVKKKKKKKRLLLRRGRLIIATNHRQSRGEALFECRLKGRKISPNFKPMKWQQREKKTTLTK</sequence>
<keyword evidence="1" id="KW-0812">Transmembrane</keyword>
<name>A0A8C0XUQ3_CASCN</name>
<evidence type="ECO:0000256" key="1">
    <source>
        <dbReference type="SAM" id="Phobius"/>
    </source>
</evidence>
<keyword evidence="2" id="KW-0732">Signal</keyword>
<dbReference type="Ensembl" id="ENSCCNT00000036523.1">
    <property type="protein sequence ID" value="ENSCCNP00000028950.1"/>
    <property type="gene ID" value="ENSCCNG00000027810.1"/>
</dbReference>
<keyword evidence="1" id="KW-0472">Membrane</keyword>
<accession>A0A8C0XUQ3</accession>
<feature type="transmembrane region" description="Helical" evidence="1">
    <location>
        <begin position="12"/>
        <end position="37"/>
    </location>
</feature>
<feature type="signal peptide" evidence="2">
    <location>
        <begin position="1"/>
        <end position="23"/>
    </location>
</feature>
<reference evidence="3" key="1">
    <citation type="submission" date="2023-09" db="UniProtKB">
        <authorList>
            <consortium name="Ensembl"/>
        </authorList>
    </citation>
    <scope>IDENTIFICATION</scope>
</reference>
<organism evidence="3">
    <name type="scientific">Castor canadensis</name>
    <name type="common">American beaver</name>
    <dbReference type="NCBI Taxonomy" id="51338"/>
    <lineage>
        <taxon>Eukaryota</taxon>
        <taxon>Metazoa</taxon>
        <taxon>Chordata</taxon>
        <taxon>Craniata</taxon>
        <taxon>Vertebrata</taxon>
        <taxon>Euteleostomi</taxon>
        <taxon>Mammalia</taxon>
        <taxon>Eutheria</taxon>
        <taxon>Euarchontoglires</taxon>
        <taxon>Glires</taxon>
        <taxon>Rodentia</taxon>
        <taxon>Castorimorpha</taxon>
        <taxon>Castoridae</taxon>
        <taxon>Castor</taxon>
    </lineage>
</organism>
<evidence type="ECO:0000256" key="2">
    <source>
        <dbReference type="SAM" id="SignalP"/>
    </source>
</evidence>
<dbReference type="AlphaFoldDB" id="A0A8C0XUQ3"/>
<keyword evidence="1" id="KW-1133">Transmembrane helix</keyword>